<dbReference type="InterPro" id="IPR003010">
    <property type="entry name" value="C-N_Hydrolase"/>
</dbReference>
<evidence type="ECO:0000313" key="2">
    <source>
        <dbReference type="EMBL" id="CAE0657696.1"/>
    </source>
</evidence>
<reference evidence="2" key="1">
    <citation type="submission" date="2021-01" db="EMBL/GenBank/DDBJ databases">
        <authorList>
            <person name="Corre E."/>
            <person name="Pelletier E."/>
            <person name="Niang G."/>
            <person name="Scheremetjew M."/>
            <person name="Finn R."/>
            <person name="Kale V."/>
            <person name="Holt S."/>
            <person name="Cochrane G."/>
            <person name="Meng A."/>
            <person name="Brown T."/>
            <person name="Cohen L."/>
        </authorList>
    </citation>
    <scope>NUCLEOTIDE SEQUENCE</scope>
    <source>
        <strain evidence="2">CCCM811</strain>
    </source>
</reference>
<protein>
    <recommendedName>
        <fullName evidence="1">CN hydrolase domain-containing protein</fullName>
    </recommendedName>
</protein>
<dbReference type="AlphaFoldDB" id="A0A7S4DM31"/>
<feature type="domain" description="CN hydrolase" evidence="1">
    <location>
        <begin position="1"/>
        <end position="107"/>
    </location>
</feature>
<dbReference type="EMBL" id="HBIV01012518">
    <property type="protein sequence ID" value="CAE0657696.1"/>
    <property type="molecule type" value="Transcribed_RNA"/>
</dbReference>
<sequence length="107" mass="12537">MGAEILLIPAAFTLKTGIAHWSVLLRARAIETQCFVLAAAQVGKHNVQRYRNETTKPPRYEFYLFLFWSWSRVRAKDNNNTASTYAYKKSFKQKRGTREEERHRAKT</sequence>
<dbReference type="SUPFAM" id="SSF56317">
    <property type="entry name" value="Carbon-nitrogen hydrolase"/>
    <property type="match status" value="1"/>
</dbReference>
<accession>A0A7S4DM31</accession>
<dbReference type="PANTHER" id="PTHR23088:SF27">
    <property type="entry name" value="DEAMINATED GLUTATHIONE AMIDASE"/>
    <property type="match status" value="1"/>
</dbReference>
<evidence type="ECO:0000259" key="1">
    <source>
        <dbReference type="PROSITE" id="PS50263"/>
    </source>
</evidence>
<dbReference type="PANTHER" id="PTHR23088">
    <property type="entry name" value="NITRILASE-RELATED"/>
    <property type="match status" value="1"/>
</dbReference>
<dbReference type="PROSITE" id="PS50263">
    <property type="entry name" value="CN_HYDROLASE"/>
    <property type="match status" value="1"/>
</dbReference>
<name>A0A7S4DM31_9EUKA</name>
<dbReference type="InterPro" id="IPR036526">
    <property type="entry name" value="C-N_Hydrolase_sf"/>
</dbReference>
<organism evidence="2">
    <name type="scientific">Lotharella globosa</name>
    <dbReference type="NCBI Taxonomy" id="91324"/>
    <lineage>
        <taxon>Eukaryota</taxon>
        <taxon>Sar</taxon>
        <taxon>Rhizaria</taxon>
        <taxon>Cercozoa</taxon>
        <taxon>Chlorarachniophyceae</taxon>
        <taxon>Lotharella</taxon>
    </lineage>
</organism>
<dbReference type="Gene3D" id="3.60.110.10">
    <property type="entry name" value="Carbon-nitrogen hydrolase"/>
    <property type="match status" value="1"/>
</dbReference>
<gene>
    <name evidence="2" type="ORF">LGLO00237_LOCUS9264</name>
</gene>
<proteinExistence type="predicted"/>
<dbReference type="Pfam" id="PF00795">
    <property type="entry name" value="CN_hydrolase"/>
    <property type="match status" value="1"/>
</dbReference>